<comment type="caution">
    <text evidence="1">The sequence shown here is derived from an EMBL/GenBank/DDBJ whole genome shotgun (WGS) entry which is preliminary data.</text>
</comment>
<dbReference type="EMBL" id="CBSW010000190">
    <property type="protein sequence ID" value="CDG97544.1"/>
    <property type="molecule type" value="Genomic_DNA"/>
</dbReference>
<dbReference type="HOGENOM" id="CLU_2866798_0_0_6"/>
<sequence>MNLNRARNFLISPNFYAICRAQTTLTIVAIGLSSDFSATFKPTPLSYLIYHFEPRLCSYESNSF</sequence>
<name>A0A077NFE1_XENBV</name>
<dbReference type="Proteomes" id="UP000028511">
    <property type="component" value="Unassembled WGS sequence"/>
</dbReference>
<proteinExistence type="predicted"/>
<accession>A0A077NFE1</accession>
<gene>
    <name evidence="1" type="ORF">XBP1_270084</name>
</gene>
<reference evidence="1" key="1">
    <citation type="submission" date="2013-07" db="EMBL/GenBank/DDBJ databases">
        <title>Sub-species coevolution in mutualistic symbiosis.</title>
        <authorList>
            <person name="Murfin K."/>
            <person name="Klassen J."/>
            <person name="Lee M."/>
            <person name="Forst S."/>
            <person name="Stock P."/>
            <person name="Goodrich-Blair H."/>
        </authorList>
    </citation>
    <scope>NUCLEOTIDE SEQUENCE [LARGE SCALE GENOMIC DNA]</scope>
    <source>
        <strain evidence="1">Puntauvense</strain>
    </source>
</reference>
<evidence type="ECO:0000313" key="2">
    <source>
        <dbReference type="Proteomes" id="UP000028511"/>
    </source>
</evidence>
<organism evidence="1 2">
    <name type="scientific">Xenorhabdus bovienii str. puntauvense</name>
    <dbReference type="NCBI Taxonomy" id="1398201"/>
    <lineage>
        <taxon>Bacteria</taxon>
        <taxon>Pseudomonadati</taxon>
        <taxon>Pseudomonadota</taxon>
        <taxon>Gammaproteobacteria</taxon>
        <taxon>Enterobacterales</taxon>
        <taxon>Morganellaceae</taxon>
        <taxon>Xenorhabdus</taxon>
    </lineage>
</organism>
<evidence type="ECO:0000313" key="1">
    <source>
        <dbReference type="EMBL" id="CDG97544.1"/>
    </source>
</evidence>
<protein>
    <submittedName>
        <fullName evidence="1">Uncharacterized protein</fullName>
    </submittedName>
</protein>
<dbReference type="AlphaFoldDB" id="A0A077NFE1"/>